<protein>
    <submittedName>
        <fullName evidence="2">DUF1801 domain-containing protein</fullName>
    </submittedName>
</protein>
<sequence length="122" mass="12906">MSEVDAQIAGLDEPVRLAVERVYARALDLVPEAEQGVSYGMPALRYRGRPLIAVTTGRAGCAVYPFSSEVTAAVMAGLDGFGATKGGIRFTLDQPLPEDAVDALVTGRRAEIDAALDRRRGA</sequence>
<gene>
    <name evidence="2" type="ORF">HGA03_08855</name>
</gene>
<dbReference type="Gene3D" id="3.90.1150.200">
    <property type="match status" value="1"/>
</dbReference>
<accession>A0A7X6KVB6</accession>
<dbReference type="InterPro" id="IPR014922">
    <property type="entry name" value="YdhG-like"/>
</dbReference>
<name>A0A7X6KVB6_9CELL</name>
<dbReference type="RefSeq" id="WP_168629871.1">
    <property type="nucleotide sequence ID" value="NZ_BONL01000016.1"/>
</dbReference>
<dbReference type="EMBL" id="JAAXOX010000003">
    <property type="protein sequence ID" value="NKY22770.1"/>
    <property type="molecule type" value="Genomic_DNA"/>
</dbReference>
<dbReference type="SUPFAM" id="SSF159888">
    <property type="entry name" value="YdhG-like"/>
    <property type="match status" value="1"/>
</dbReference>
<proteinExistence type="predicted"/>
<dbReference type="AlphaFoldDB" id="A0A7X6KVB6"/>
<dbReference type="Pfam" id="PF08818">
    <property type="entry name" value="DUF1801"/>
    <property type="match status" value="1"/>
</dbReference>
<dbReference type="Proteomes" id="UP000581206">
    <property type="component" value="Unassembled WGS sequence"/>
</dbReference>
<keyword evidence="3" id="KW-1185">Reference proteome</keyword>
<evidence type="ECO:0000313" key="2">
    <source>
        <dbReference type="EMBL" id="NKY22770.1"/>
    </source>
</evidence>
<evidence type="ECO:0000313" key="3">
    <source>
        <dbReference type="Proteomes" id="UP000581206"/>
    </source>
</evidence>
<feature type="domain" description="YdhG-like" evidence="1">
    <location>
        <begin position="19"/>
        <end position="106"/>
    </location>
</feature>
<evidence type="ECO:0000259" key="1">
    <source>
        <dbReference type="Pfam" id="PF08818"/>
    </source>
</evidence>
<comment type="caution">
    <text evidence="2">The sequence shown here is derived from an EMBL/GenBank/DDBJ whole genome shotgun (WGS) entry which is preliminary data.</text>
</comment>
<reference evidence="2 3" key="1">
    <citation type="submission" date="2020-04" db="EMBL/GenBank/DDBJ databases">
        <title>MicrobeNet Type strains.</title>
        <authorList>
            <person name="Nicholson A.C."/>
        </authorList>
    </citation>
    <scope>NUCLEOTIDE SEQUENCE [LARGE SCALE GENOMIC DNA]</scope>
    <source>
        <strain evidence="2 3">ATCC BAA-788</strain>
    </source>
</reference>
<organism evidence="2 3">
    <name type="scientific">Cellulomonas denverensis</name>
    <dbReference type="NCBI Taxonomy" id="264297"/>
    <lineage>
        <taxon>Bacteria</taxon>
        <taxon>Bacillati</taxon>
        <taxon>Actinomycetota</taxon>
        <taxon>Actinomycetes</taxon>
        <taxon>Micrococcales</taxon>
        <taxon>Cellulomonadaceae</taxon>
        <taxon>Cellulomonas</taxon>
    </lineage>
</organism>